<proteinExistence type="predicted"/>
<dbReference type="PANTHER" id="PTHR21467:SF0">
    <property type="entry name" value="SERINE_THREONINE-PROTEIN PHOSPHATASE 4 REGULATORY SUBUNIT 4"/>
    <property type="match status" value="1"/>
</dbReference>
<accession>A0A8N1SBB6</accession>
<dbReference type="GeneID" id="112552942"/>
<dbReference type="Proteomes" id="UP000504615">
    <property type="component" value="Unplaced"/>
</dbReference>
<keyword evidence="1" id="KW-1185">Reference proteome</keyword>
<reference evidence="2" key="1">
    <citation type="submission" date="2025-08" db="UniProtKB">
        <authorList>
            <consortium name="RefSeq"/>
        </authorList>
    </citation>
    <scope>IDENTIFICATION</scope>
</reference>
<dbReference type="InterPro" id="IPR039918">
    <property type="entry name" value="PPP4R4"/>
</dbReference>
<protein>
    <submittedName>
        <fullName evidence="2">Serine/threonine-protein phosphatase 4 regulatory subunit 4-like</fullName>
    </submittedName>
</protein>
<evidence type="ECO:0000313" key="1">
    <source>
        <dbReference type="Proteomes" id="UP000504615"/>
    </source>
</evidence>
<dbReference type="RefSeq" id="XP_025075298.1">
    <property type="nucleotide sequence ID" value="XM_025219513.1"/>
</dbReference>
<dbReference type="OrthoDB" id="340346at2759"/>
<organism evidence="1 2">
    <name type="scientific">Pogonomyrmex barbatus</name>
    <name type="common">red harvester ant</name>
    <dbReference type="NCBI Taxonomy" id="144034"/>
    <lineage>
        <taxon>Eukaryota</taxon>
        <taxon>Metazoa</taxon>
        <taxon>Ecdysozoa</taxon>
        <taxon>Arthropoda</taxon>
        <taxon>Hexapoda</taxon>
        <taxon>Insecta</taxon>
        <taxon>Pterygota</taxon>
        <taxon>Neoptera</taxon>
        <taxon>Endopterygota</taxon>
        <taxon>Hymenoptera</taxon>
        <taxon>Apocrita</taxon>
        <taxon>Aculeata</taxon>
        <taxon>Formicoidea</taxon>
        <taxon>Formicidae</taxon>
        <taxon>Myrmicinae</taxon>
        <taxon>Pogonomyrmex</taxon>
    </lineage>
</organism>
<sequence length="106" mass="11819">MLQEEDEAPYEIASDPKGDEIQKLSVIQNLPSLLATDTQSCMSRVVPKMQQLLATASTEFHIAASSTFKTILEQKLVSHNVFSQTFLQSILNSLESRDPDSSIDYK</sequence>
<dbReference type="GO" id="GO:0019888">
    <property type="term" value="F:protein phosphatase regulator activity"/>
    <property type="evidence" value="ECO:0007669"/>
    <property type="project" value="TreeGrafter"/>
</dbReference>
<dbReference type="AlphaFoldDB" id="A0A8N1SBB6"/>
<evidence type="ECO:0000313" key="2">
    <source>
        <dbReference type="RefSeq" id="XP_025075298.1"/>
    </source>
</evidence>
<dbReference type="PANTHER" id="PTHR21467">
    <property type="entry name" value="PROTEIN PHOSPHATASE 4 REGULATORY SUBUNIT 4 PPP4R4"/>
    <property type="match status" value="1"/>
</dbReference>
<gene>
    <name evidence="2" type="primary">LOC112552942</name>
</gene>
<dbReference type="GO" id="GO:0008287">
    <property type="term" value="C:protein serine/threonine phosphatase complex"/>
    <property type="evidence" value="ECO:0007669"/>
    <property type="project" value="TreeGrafter"/>
</dbReference>
<dbReference type="GO" id="GO:0005829">
    <property type="term" value="C:cytosol"/>
    <property type="evidence" value="ECO:0007669"/>
    <property type="project" value="TreeGrafter"/>
</dbReference>
<name>A0A8N1SBB6_9HYME</name>